<dbReference type="AlphaFoldDB" id="A0A450V2B8"/>
<proteinExistence type="predicted"/>
<gene>
    <name evidence="1" type="ORF">BECKLFY1418B_GA0070995_11331</name>
</gene>
<name>A0A450V2B8_9GAMM</name>
<reference evidence="1" key="1">
    <citation type="submission" date="2019-02" db="EMBL/GenBank/DDBJ databases">
        <authorList>
            <person name="Gruber-Vodicka R. H."/>
            <person name="Seah K. B. B."/>
        </authorList>
    </citation>
    <scope>NUCLEOTIDE SEQUENCE</scope>
    <source>
        <strain evidence="1">BECK_M7</strain>
    </source>
</reference>
<dbReference type="EMBL" id="CAADFF010000133">
    <property type="protein sequence ID" value="VFJ98960.1"/>
    <property type="molecule type" value="Genomic_DNA"/>
</dbReference>
<evidence type="ECO:0000313" key="1">
    <source>
        <dbReference type="EMBL" id="VFJ98960.1"/>
    </source>
</evidence>
<organism evidence="1">
    <name type="scientific">Candidatus Kentrum sp. LFY</name>
    <dbReference type="NCBI Taxonomy" id="2126342"/>
    <lineage>
        <taxon>Bacteria</taxon>
        <taxon>Pseudomonadati</taxon>
        <taxon>Pseudomonadota</taxon>
        <taxon>Gammaproteobacteria</taxon>
        <taxon>Candidatus Kentrum</taxon>
    </lineage>
</organism>
<sequence>MKYNDGSWRRRIALWLFLFMAAVNNPISWAETDAPFPVENICVEENAPAFDPPFRSVELEYRIVDLRESKARSWRGKLDVTAKISLGGEKCESRAFRAKS</sequence>
<protein>
    <submittedName>
        <fullName evidence="1">Uncharacterized protein</fullName>
    </submittedName>
</protein>
<accession>A0A450V2B8</accession>